<evidence type="ECO:0000313" key="2">
    <source>
        <dbReference type="Proteomes" id="UP000199315"/>
    </source>
</evidence>
<dbReference type="EMBL" id="FMKA01000017">
    <property type="protein sequence ID" value="SCP98137.1"/>
    <property type="molecule type" value="Genomic_DNA"/>
</dbReference>
<gene>
    <name evidence="1" type="ORF">SAMN05421730_101713</name>
</gene>
<proteinExistence type="predicted"/>
<sequence>MLDSNYAITFSLTESQNKIVRNHWSGFLLAVFFA</sequence>
<dbReference type="Proteomes" id="UP000199315">
    <property type="component" value="Unassembled WGS sequence"/>
</dbReference>
<name>A0A1D3TVF3_9FIRM</name>
<keyword evidence="2" id="KW-1185">Reference proteome</keyword>
<protein>
    <submittedName>
        <fullName evidence="1">Uncharacterized protein</fullName>
    </submittedName>
</protein>
<dbReference type="AlphaFoldDB" id="A0A1D3TVF3"/>
<organism evidence="1 2">
    <name type="scientific">Anaerobium acetethylicum</name>
    <dbReference type="NCBI Taxonomy" id="1619234"/>
    <lineage>
        <taxon>Bacteria</taxon>
        <taxon>Bacillati</taxon>
        <taxon>Bacillota</taxon>
        <taxon>Clostridia</taxon>
        <taxon>Lachnospirales</taxon>
        <taxon>Lachnospiraceae</taxon>
        <taxon>Anaerobium</taxon>
    </lineage>
</organism>
<evidence type="ECO:0000313" key="1">
    <source>
        <dbReference type="EMBL" id="SCP98137.1"/>
    </source>
</evidence>
<accession>A0A1D3TVF3</accession>
<reference evidence="1 2" key="1">
    <citation type="submission" date="2016-09" db="EMBL/GenBank/DDBJ databases">
        <authorList>
            <person name="Capua I."/>
            <person name="De Benedictis P."/>
            <person name="Joannis T."/>
            <person name="Lombin L.H."/>
            <person name="Cattoli G."/>
        </authorList>
    </citation>
    <scope>NUCLEOTIDE SEQUENCE [LARGE SCALE GENOMIC DNA]</scope>
    <source>
        <strain evidence="1 2">GluBS11</strain>
    </source>
</reference>